<dbReference type="InterPro" id="IPR012301">
    <property type="entry name" value="Malic_N_dom"/>
</dbReference>
<protein>
    <submittedName>
        <fullName evidence="4">NAD-dependent malic enzyme 1, mitochondrial</fullName>
    </submittedName>
</protein>
<organism evidence="4 5">
    <name type="scientific">Dendrobium catenatum</name>
    <dbReference type="NCBI Taxonomy" id="906689"/>
    <lineage>
        <taxon>Eukaryota</taxon>
        <taxon>Viridiplantae</taxon>
        <taxon>Streptophyta</taxon>
        <taxon>Embryophyta</taxon>
        <taxon>Tracheophyta</taxon>
        <taxon>Spermatophyta</taxon>
        <taxon>Magnoliopsida</taxon>
        <taxon>Liliopsida</taxon>
        <taxon>Asparagales</taxon>
        <taxon>Orchidaceae</taxon>
        <taxon>Epidendroideae</taxon>
        <taxon>Malaxideae</taxon>
        <taxon>Dendrobiinae</taxon>
        <taxon>Dendrobium</taxon>
    </lineage>
</organism>
<dbReference type="GO" id="GO:0004471">
    <property type="term" value="F:malate dehydrogenase (decarboxylating) (NAD+) activity"/>
    <property type="evidence" value="ECO:0007669"/>
    <property type="project" value="TreeGrafter"/>
</dbReference>
<sequence>MACFEQVLIDNIEEYAPIVYTPTVGLVCQNYSGLFRRPRGMYFSAADRGEMMSMVYNWPAEQVKICLDLSYKAFVQ</sequence>
<feature type="domain" description="Malic enzyme N-terminal" evidence="3">
    <location>
        <begin position="3"/>
        <end position="66"/>
    </location>
</feature>
<evidence type="ECO:0000256" key="2">
    <source>
        <dbReference type="ARBA" id="ARBA00023002"/>
    </source>
</evidence>
<name>A0A2I0WWL9_9ASPA</name>
<dbReference type="STRING" id="906689.A0A2I0WWL9"/>
<accession>A0A2I0WWL9</accession>
<keyword evidence="2" id="KW-0560">Oxidoreductase</keyword>
<reference evidence="4 5" key="1">
    <citation type="journal article" date="2016" name="Sci. Rep.">
        <title>The Dendrobium catenatum Lindl. genome sequence provides insights into polysaccharide synthase, floral development and adaptive evolution.</title>
        <authorList>
            <person name="Zhang G.Q."/>
            <person name="Xu Q."/>
            <person name="Bian C."/>
            <person name="Tsai W.C."/>
            <person name="Yeh C.M."/>
            <person name="Liu K.W."/>
            <person name="Yoshida K."/>
            <person name="Zhang L.S."/>
            <person name="Chang S.B."/>
            <person name="Chen F."/>
            <person name="Shi Y."/>
            <person name="Su Y.Y."/>
            <person name="Zhang Y.Q."/>
            <person name="Chen L.J."/>
            <person name="Yin Y."/>
            <person name="Lin M."/>
            <person name="Huang H."/>
            <person name="Deng H."/>
            <person name="Wang Z.W."/>
            <person name="Zhu S.L."/>
            <person name="Zhao X."/>
            <person name="Deng C."/>
            <person name="Niu S.C."/>
            <person name="Huang J."/>
            <person name="Wang M."/>
            <person name="Liu G.H."/>
            <person name="Yang H.J."/>
            <person name="Xiao X.J."/>
            <person name="Hsiao Y.Y."/>
            <person name="Wu W.L."/>
            <person name="Chen Y.Y."/>
            <person name="Mitsuda N."/>
            <person name="Ohme-Takagi M."/>
            <person name="Luo Y.B."/>
            <person name="Van de Peer Y."/>
            <person name="Liu Z.J."/>
        </authorList>
    </citation>
    <scope>NUCLEOTIDE SEQUENCE [LARGE SCALE GENOMIC DNA]</scope>
    <source>
        <tissue evidence="4">The whole plant</tissue>
    </source>
</reference>
<reference evidence="4 5" key="2">
    <citation type="journal article" date="2017" name="Nature">
        <title>The Apostasia genome and the evolution of orchids.</title>
        <authorList>
            <person name="Zhang G.Q."/>
            <person name="Liu K.W."/>
            <person name="Li Z."/>
            <person name="Lohaus R."/>
            <person name="Hsiao Y.Y."/>
            <person name="Niu S.C."/>
            <person name="Wang J.Y."/>
            <person name="Lin Y.C."/>
            <person name="Xu Q."/>
            <person name="Chen L.J."/>
            <person name="Yoshida K."/>
            <person name="Fujiwara S."/>
            <person name="Wang Z.W."/>
            <person name="Zhang Y.Q."/>
            <person name="Mitsuda N."/>
            <person name="Wang M."/>
            <person name="Liu G.H."/>
            <person name="Pecoraro L."/>
            <person name="Huang H.X."/>
            <person name="Xiao X.J."/>
            <person name="Lin M."/>
            <person name="Wu X.Y."/>
            <person name="Wu W.L."/>
            <person name="Chen Y.Y."/>
            <person name="Chang S.B."/>
            <person name="Sakamoto S."/>
            <person name="Ohme-Takagi M."/>
            <person name="Yagi M."/>
            <person name="Zeng S.J."/>
            <person name="Shen C.Y."/>
            <person name="Yeh C.M."/>
            <person name="Luo Y.B."/>
            <person name="Tsai W.C."/>
            <person name="Van de Peer Y."/>
            <person name="Liu Z.J."/>
        </authorList>
    </citation>
    <scope>NUCLEOTIDE SEQUENCE [LARGE SCALE GENOMIC DNA]</scope>
    <source>
        <tissue evidence="4">The whole plant</tissue>
    </source>
</reference>
<dbReference type="PANTHER" id="PTHR23406:SF32">
    <property type="entry name" value="NADP-DEPENDENT MALIC ENZYME"/>
    <property type="match status" value="1"/>
</dbReference>
<dbReference type="PANTHER" id="PTHR23406">
    <property type="entry name" value="MALIC ENZYME-RELATED"/>
    <property type="match status" value="1"/>
</dbReference>
<dbReference type="Proteomes" id="UP000233837">
    <property type="component" value="Unassembled WGS sequence"/>
</dbReference>
<dbReference type="Pfam" id="PF00390">
    <property type="entry name" value="malic"/>
    <property type="match status" value="1"/>
</dbReference>
<dbReference type="Gene3D" id="3.40.50.10380">
    <property type="entry name" value="Malic enzyme, N-terminal domain"/>
    <property type="match status" value="1"/>
</dbReference>
<dbReference type="AlphaFoldDB" id="A0A2I0WWL9"/>
<evidence type="ECO:0000256" key="1">
    <source>
        <dbReference type="ARBA" id="ARBA00001946"/>
    </source>
</evidence>
<keyword evidence="5" id="KW-1185">Reference proteome</keyword>
<comment type="cofactor">
    <cofactor evidence="1">
        <name>Mg(2+)</name>
        <dbReference type="ChEBI" id="CHEBI:18420"/>
    </cofactor>
</comment>
<dbReference type="InterPro" id="IPR037062">
    <property type="entry name" value="Malic_N_dom_sf"/>
</dbReference>
<gene>
    <name evidence="4" type="primary">NAD-ME1</name>
    <name evidence="4" type="ORF">MA16_Dca027430</name>
</gene>
<evidence type="ECO:0000313" key="4">
    <source>
        <dbReference type="EMBL" id="PKU80052.1"/>
    </source>
</evidence>
<dbReference type="SUPFAM" id="SSF53223">
    <property type="entry name" value="Aminoacid dehydrogenase-like, N-terminal domain"/>
    <property type="match status" value="1"/>
</dbReference>
<dbReference type="GO" id="GO:0006108">
    <property type="term" value="P:malate metabolic process"/>
    <property type="evidence" value="ECO:0007669"/>
    <property type="project" value="TreeGrafter"/>
</dbReference>
<proteinExistence type="predicted"/>
<evidence type="ECO:0000259" key="3">
    <source>
        <dbReference type="Pfam" id="PF00390"/>
    </source>
</evidence>
<dbReference type="EMBL" id="KZ502393">
    <property type="protein sequence ID" value="PKU80052.1"/>
    <property type="molecule type" value="Genomic_DNA"/>
</dbReference>
<dbReference type="GO" id="GO:0005739">
    <property type="term" value="C:mitochondrion"/>
    <property type="evidence" value="ECO:0007669"/>
    <property type="project" value="TreeGrafter"/>
</dbReference>
<evidence type="ECO:0000313" key="5">
    <source>
        <dbReference type="Proteomes" id="UP000233837"/>
    </source>
</evidence>
<dbReference type="InterPro" id="IPR046346">
    <property type="entry name" value="Aminoacid_DH-like_N_sf"/>
</dbReference>